<dbReference type="AlphaFoldDB" id="A0A5M9ZHP6"/>
<reference evidence="1 2" key="1">
    <citation type="journal article" date="2019" name="Syst. Appl. Microbiol.">
        <title>Characterization of Bifidobacterium species in feaces of the Egyptian fruit bat: Description of B. vespertilionis sp. nov. and B. rousetti sp. nov.</title>
        <authorList>
            <person name="Modesto M."/>
            <person name="Satti M."/>
            <person name="Watanabe K."/>
            <person name="Puglisi E."/>
            <person name="Morelli L."/>
            <person name="Huang C.-H."/>
            <person name="Liou J.-S."/>
            <person name="Miyashita M."/>
            <person name="Tamura T."/>
            <person name="Saito S."/>
            <person name="Mori K."/>
            <person name="Huang L."/>
            <person name="Sciavilla P."/>
            <person name="Sandri C."/>
            <person name="Spiezio C."/>
            <person name="Vitali F."/>
            <person name="Cavalieri D."/>
            <person name="Perpetuini G."/>
            <person name="Tofalo R."/>
            <person name="Bonetti A."/>
            <person name="Arita M."/>
            <person name="Mattarelli P."/>
        </authorList>
    </citation>
    <scope>NUCLEOTIDE SEQUENCE [LARGE SCALE GENOMIC DNA]</scope>
    <source>
        <strain evidence="1 2">RST17</strain>
    </source>
</reference>
<dbReference type="RefSeq" id="WP_150379935.1">
    <property type="nucleotide sequence ID" value="NZ_RZUH01000009.1"/>
</dbReference>
<evidence type="ECO:0000313" key="2">
    <source>
        <dbReference type="Proteomes" id="UP000410049"/>
    </source>
</evidence>
<evidence type="ECO:0000313" key="1">
    <source>
        <dbReference type="EMBL" id="KAA8826979.1"/>
    </source>
</evidence>
<comment type="caution">
    <text evidence="1">The sequence shown here is derived from an EMBL/GenBank/DDBJ whole genome shotgun (WGS) entry which is preliminary data.</text>
</comment>
<sequence>MPCTAPYRRPEGAGDLMNLAARILDPDRPNTLVVLTADSKGRPHFDPFEIGDALAGTDVDVYLLSDPRDAGRLSTLTDRACSPYGGAAAVLEPGARQRIVLSEHDGSADYLIGAAMRHAMFTGRPAPSTAPAPDGDGEARELRAEIKRLRGEVRRLKAARTGADDDLAALFGPADDWLDLAVRIAWARIIPAGDKRDIRLPDRWTYARGFAAAVKGAPRRERIVEAVARILLGLDDRHPLREGSRGARNRLGDWGNIVWRTVAETGVPDAWRIHWTRDDRGDVVLLEAGGHDDHLEKRG</sequence>
<accession>A0A5M9ZHP6</accession>
<dbReference type="EMBL" id="RZUH01000009">
    <property type="protein sequence ID" value="KAA8826979.1"/>
    <property type="molecule type" value="Genomic_DNA"/>
</dbReference>
<protein>
    <submittedName>
        <fullName evidence="1">Uncharacterized protein</fullName>
    </submittedName>
</protein>
<name>A0A5M9ZHP6_9BIFI</name>
<proteinExistence type="predicted"/>
<organism evidence="1 2">
    <name type="scientific">Bifidobacterium myosotis</name>
    <dbReference type="NCBI Taxonomy" id="1630166"/>
    <lineage>
        <taxon>Bacteria</taxon>
        <taxon>Bacillati</taxon>
        <taxon>Actinomycetota</taxon>
        <taxon>Actinomycetes</taxon>
        <taxon>Bifidobacteriales</taxon>
        <taxon>Bifidobacteriaceae</taxon>
        <taxon>Bifidobacterium</taxon>
    </lineage>
</organism>
<gene>
    <name evidence="1" type="ORF">EMO91_10635</name>
</gene>
<dbReference type="Proteomes" id="UP000410049">
    <property type="component" value="Unassembled WGS sequence"/>
</dbReference>